<evidence type="ECO:0000313" key="2">
    <source>
        <dbReference type="EMBL" id="QNR70444.1"/>
    </source>
</evidence>
<sequence length="358" mass="40392">MDIYIDPILLDSITYIDEDGNRRVKNPYRNRHSYGLIVPAVNDEGNFVMTVQEDIVGKSVFVDFPGKVMYRFTVSAATNEVTIIGIPPHTYIEVNVVNPKPLPRSHSDLLWDRLDAEAQKSIMAAWGDIDLICNVLYPSTADSEFNFDQQNTLKFGLIGFRNNCGNLRNAGWGYKDIPRNGRYFPPQPIPTPPTPPPPPIPPTPPDPEIDHSYDLKFVMRWENSTQTDLDMYGFLDHSVEKKVSYGKKTYGSGDNMMWLDKDYQSHDTDGRLNQPEIITVIGFKTSTLSIQIHNYNQGSLDDKVSLEIYDSSQKLISTHSISAGLLAGDRSYWVCDVDLKTKSVTSKNQRINSVGTFS</sequence>
<feature type="compositionally biased region" description="Pro residues" evidence="1">
    <location>
        <begin position="185"/>
        <end position="206"/>
    </location>
</feature>
<dbReference type="AlphaFoldDB" id="A0A7H0YH86"/>
<organism evidence="2 3">
    <name type="scientific">Paenibacillus peoriae</name>
    <dbReference type="NCBI Taxonomy" id="59893"/>
    <lineage>
        <taxon>Bacteria</taxon>
        <taxon>Bacillati</taxon>
        <taxon>Bacillota</taxon>
        <taxon>Bacilli</taxon>
        <taxon>Bacillales</taxon>
        <taxon>Paenibacillaceae</taxon>
        <taxon>Paenibacillus</taxon>
    </lineage>
</organism>
<dbReference type="EMBL" id="CP061173">
    <property type="protein sequence ID" value="QNR70444.1"/>
    <property type="molecule type" value="Genomic_DNA"/>
</dbReference>
<reference evidence="2 3" key="1">
    <citation type="submission" date="2020-09" db="EMBL/GenBank/DDBJ databases">
        <title>Characterization of Paenibacillus peoriae strain ZF390 with broad-spectrum antimicrobial activity as a potential biocontrol agent.</title>
        <authorList>
            <person name="Li L."/>
            <person name="Zhao Y."/>
            <person name="Li B."/>
            <person name="Xie X."/>
        </authorList>
    </citation>
    <scope>NUCLEOTIDE SEQUENCE [LARGE SCALE GENOMIC DNA]</scope>
    <source>
        <strain evidence="2 3">ZF390</strain>
        <plasmid evidence="2 3">pPlas1</plasmid>
    </source>
</reference>
<dbReference type="RefSeq" id="WP_190299751.1">
    <property type="nucleotide sequence ID" value="NZ_CP061173.1"/>
</dbReference>
<geneLocation type="plasmid" evidence="2 3">
    <name>pPlas1</name>
</geneLocation>
<dbReference type="Proteomes" id="UP000516384">
    <property type="component" value="Plasmid pPlas1"/>
</dbReference>
<name>A0A7H0YH86_9BACL</name>
<keyword evidence="2" id="KW-0614">Plasmid</keyword>
<gene>
    <name evidence="2" type="ORF">IAQ67_28420</name>
</gene>
<evidence type="ECO:0000256" key="1">
    <source>
        <dbReference type="SAM" id="MobiDB-lite"/>
    </source>
</evidence>
<accession>A0A7H0YH86</accession>
<protein>
    <submittedName>
        <fullName evidence="2">Uncharacterized protein</fullName>
    </submittedName>
</protein>
<feature type="region of interest" description="Disordered" evidence="1">
    <location>
        <begin position="182"/>
        <end position="208"/>
    </location>
</feature>
<evidence type="ECO:0000313" key="3">
    <source>
        <dbReference type="Proteomes" id="UP000516384"/>
    </source>
</evidence>
<proteinExistence type="predicted"/>